<protein>
    <submittedName>
        <fullName evidence="1">Uncharacterized protein</fullName>
    </submittedName>
</protein>
<name>A0A0F9CRG6_9ZZZZ</name>
<comment type="caution">
    <text evidence="1">The sequence shown here is derived from an EMBL/GenBank/DDBJ whole genome shotgun (WGS) entry which is preliminary data.</text>
</comment>
<feature type="non-terminal residue" evidence="1">
    <location>
        <position position="251"/>
    </location>
</feature>
<dbReference type="AlphaFoldDB" id="A0A0F9CRG6"/>
<reference evidence="1" key="1">
    <citation type="journal article" date="2015" name="Nature">
        <title>Complex archaea that bridge the gap between prokaryotes and eukaryotes.</title>
        <authorList>
            <person name="Spang A."/>
            <person name="Saw J.H."/>
            <person name="Jorgensen S.L."/>
            <person name="Zaremba-Niedzwiedzka K."/>
            <person name="Martijn J."/>
            <person name="Lind A.E."/>
            <person name="van Eijk R."/>
            <person name="Schleper C."/>
            <person name="Guy L."/>
            <person name="Ettema T.J."/>
        </authorList>
    </citation>
    <scope>NUCLEOTIDE SEQUENCE</scope>
</reference>
<gene>
    <name evidence="1" type="ORF">LCGC14_2369140</name>
</gene>
<accession>A0A0F9CRG6</accession>
<dbReference type="PROSITE" id="PS51257">
    <property type="entry name" value="PROKAR_LIPOPROTEIN"/>
    <property type="match status" value="1"/>
</dbReference>
<organism evidence="1">
    <name type="scientific">marine sediment metagenome</name>
    <dbReference type="NCBI Taxonomy" id="412755"/>
    <lineage>
        <taxon>unclassified sequences</taxon>
        <taxon>metagenomes</taxon>
        <taxon>ecological metagenomes</taxon>
    </lineage>
</organism>
<sequence length="251" mass="28163">MRRDGLSAIAGAAVVLLAAGMACGEMVVEWWGDGPRCRHNKMTVALSRYGKEGVINPKMAGKAIVGIHALKFDLSPIGRGAKVYAASLRFQAPLQQIRTDKRSYMSIGRGHWYHDPLRLYAEQPPWKPVAVYVADKGTAAGKAVYDKASRLVLQPPGFRSFDATAVVRDWASGKRANLGFVVRQLDLWDWAPRRTVLEVRYEGKVKAPPARQASGIKVFHRKGQTFITWTEADRIINKERIAWKQFERTFK</sequence>
<dbReference type="EMBL" id="LAZR01034883">
    <property type="protein sequence ID" value="KKL29037.1"/>
    <property type="molecule type" value="Genomic_DNA"/>
</dbReference>
<evidence type="ECO:0000313" key="1">
    <source>
        <dbReference type="EMBL" id="KKL29037.1"/>
    </source>
</evidence>
<proteinExistence type="predicted"/>